<evidence type="ECO:0000313" key="1">
    <source>
        <dbReference type="EMBL" id="MET6989694.1"/>
    </source>
</evidence>
<dbReference type="Pfam" id="PF20113">
    <property type="entry name" value="DUF6503"/>
    <property type="match status" value="1"/>
</dbReference>
<evidence type="ECO:0000313" key="2">
    <source>
        <dbReference type="Proteomes" id="UP001549799"/>
    </source>
</evidence>
<name>A0ABV2SRA5_9FLAO</name>
<dbReference type="InterPro" id="IPR045444">
    <property type="entry name" value="DUF6503"/>
</dbReference>
<comment type="caution">
    <text evidence="1">The sequence shown here is derived from an EMBL/GenBank/DDBJ whole genome shotgun (WGS) entry which is preliminary data.</text>
</comment>
<sequence length="236" mass="27655">MFRIIFLILLFHISLIGLSQSLSSEELLLNAIDYHDPNNNWPSFNEEFTVTMETPNSSDRKSNVKINLPAERFRLTVNKEQNIQEYILDGNDCLLRLNGSEEISETERKTFNLNCDRANMLKDYYTYLYGLPMKLKDPGTIIDPKVMHKTFKNKAYLVLKVTYAESVGGDTWYFYFNPLTYGMEVYQFFHDESKNDGEYILLSGEETINEIKMPKKRAWYYNQDNTHLGTDILSKD</sequence>
<protein>
    <submittedName>
        <fullName evidence="1">DUF6503 family protein</fullName>
    </submittedName>
</protein>
<accession>A0ABV2SRA5</accession>
<proteinExistence type="predicted"/>
<dbReference type="EMBL" id="JBEXAE010000001">
    <property type="protein sequence ID" value="MET6989694.1"/>
    <property type="molecule type" value="Genomic_DNA"/>
</dbReference>
<dbReference type="RefSeq" id="WP_354614068.1">
    <property type="nucleotide sequence ID" value="NZ_JBEXAE010000001.1"/>
</dbReference>
<keyword evidence="2" id="KW-1185">Reference proteome</keyword>
<gene>
    <name evidence="1" type="ORF">ABXZ36_03415</name>
</gene>
<organism evidence="1 2">
    <name type="scientific">Sediminicola arcticus</name>
    <dbReference type="NCBI Taxonomy" id="1574308"/>
    <lineage>
        <taxon>Bacteria</taxon>
        <taxon>Pseudomonadati</taxon>
        <taxon>Bacteroidota</taxon>
        <taxon>Flavobacteriia</taxon>
        <taxon>Flavobacteriales</taxon>
        <taxon>Flavobacteriaceae</taxon>
        <taxon>Sediminicola</taxon>
    </lineage>
</organism>
<reference evidence="1 2" key="1">
    <citation type="submission" date="2024-07" db="EMBL/GenBank/DDBJ databases">
        <title>The genome sequence of type strain Sediminicola arcticus GDMCC 1.2805.</title>
        <authorList>
            <person name="Liu Y."/>
        </authorList>
    </citation>
    <scope>NUCLEOTIDE SEQUENCE [LARGE SCALE GENOMIC DNA]</scope>
    <source>
        <strain evidence="1 2">GDMCC 1.2805</strain>
    </source>
</reference>
<dbReference type="Proteomes" id="UP001549799">
    <property type="component" value="Unassembled WGS sequence"/>
</dbReference>